<name>A0A0P1FRM6_9RHOB</name>
<dbReference type="OrthoDB" id="7875085at2"/>
<sequence length="97" mass="10053">MKQKTIVQLIAAALLCAPAAAQAEPRVFPYNGVANFCPSGEQPVTINGVICCGVPNQSTSYQAMMRHGGGKARTMTGSKSMTTGAVCPEGQKGCFTN</sequence>
<organism evidence="3 5">
    <name type="scientific">Thalassovita autumnalis</name>
    <dbReference type="NCBI Taxonomy" id="2072972"/>
    <lineage>
        <taxon>Bacteria</taxon>
        <taxon>Pseudomonadati</taxon>
        <taxon>Pseudomonadota</taxon>
        <taxon>Alphaproteobacteria</taxon>
        <taxon>Rhodobacterales</taxon>
        <taxon>Roseobacteraceae</taxon>
        <taxon>Thalassovita</taxon>
    </lineage>
</organism>
<keyword evidence="1" id="KW-0732">Signal</keyword>
<dbReference type="EMBL" id="CYSC01000003">
    <property type="protein sequence ID" value="CUH70395.1"/>
    <property type="molecule type" value="Genomic_DNA"/>
</dbReference>
<evidence type="ECO:0000313" key="3">
    <source>
        <dbReference type="EMBL" id="CUH70395.1"/>
    </source>
</evidence>
<protein>
    <recommendedName>
        <fullName evidence="6">Integral membrane protein</fullName>
    </recommendedName>
</protein>
<keyword evidence="4" id="KW-1185">Reference proteome</keyword>
<evidence type="ECO:0008006" key="6">
    <source>
        <dbReference type="Google" id="ProtNLM"/>
    </source>
</evidence>
<dbReference type="EMBL" id="CYSB01000004">
    <property type="protein sequence ID" value="CUH62700.1"/>
    <property type="molecule type" value="Genomic_DNA"/>
</dbReference>
<dbReference type="RefSeq" id="WP_058241743.1">
    <property type="nucleotide sequence ID" value="NZ_CYSB01000004.1"/>
</dbReference>
<dbReference type="AlphaFoldDB" id="A0A0P1FRM6"/>
<accession>A0A0P1FRM6</accession>
<evidence type="ECO:0000313" key="2">
    <source>
        <dbReference type="EMBL" id="CUH62700.1"/>
    </source>
</evidence>
<feature type="chain" id="PRO_5009792496" description="Integral membrane protein" evidence="1">
    <location>
        <begin position="24"/>
        <end position="97"/>
    </location>
</feature>
<evidence type="ECO:0000256" key="1">
    <source>
        <dbReference type="SAM" id="SignalP"/>
    </source>
</evidence>
<gene>
    <name evidence="2" type="ORF">TL5118_00139</name>
    <name evidence="3" type="ORF">TL5120_00171</name>
</gene>
<dbReference type="Proteomes" id="UP000051086">
    <property type="component" value="Unassembled WGS sequence"/>
</dbReference>
<reference evidence="3 5" key="1">
    <citation type="submission" date="2015-09" db="EMBL/GenBank/DDBJ databases">
        <authorList>
            <consortium name="Swine Surveillance"/>
        </authorList>
    </citation>
    <scope>NUCLEOTIDE SEQUENCE [LARGE SCALE GENOMIC DNA]</scope>
    <source>
        <strain evidence="3 5">5120</strain>
    </source>
</reference>
<dbReference type="Proteomes" id="UP000051887">
    <property type="component" value="Unassembled WGS sequence"/>
</dbReference>
<reference evidence="2 4" key="2">
    <citation type="submission" date="2015-09" db="EMBL/GenBank/DDBJ databases">
        <authorList>
            <person name="Rodrigo-Torres L."/>
            <person name="Arahal D.R."/>
        </authorList>
    </citation>
    <scope>NUCLEOTIDE SEQUENCE [LARGE SCALE GENOMIC DNA]</scope>
    <source>
        <strain evidence="2 4">CECT 5118</strain>
    </source>
</reference>
<evidence type="ECO:0000313" key="4">
    <source>
        <dbReference type="Proteomes" id="UP000051086"/>
    </source>
</evidence>
<feature type="signal peptide" evidence="1">
    <location>
        <begin position="1"/>
        <end position="23"/>
    </location>
</feature>
<proteinExistence type="predicted"/>
<evidence type="ECO:0000313" key="5">
    <source>
        <dbReference type="Proteomes" id="UP000051887"/>
    </source>
</evidence>